<keyword evidence="3" id="KW-1185">Reference proteome</keyword>
<evidence type="ECO:0000313" key="2">
    <source>
        <dbReference type="EnsemblPlants" id="LPERR11G05730.3"/>
    </source>
</evidence>
<dbReference type="Gramene" id="LPERR11G05730.1">
    <property type="protein sequence ID" value="LPERR11G05730.1"/>
    <property type="gene ID" value="LPERR11G05730"/>
</dbReference>
<reference evidence="2" key="3">
    <citation type="submission" date="2015-04" db="UniProtKB">
        <authorList>
            <consortium name="EnsemblPlants"/>
        </authorList>
    </citation>
    <scope>IDENTIFICATION</scope>
</reference>
<dbReference type="Gramene" id="LPERR11G05730.2">
    <property type="protein sequence ID" value="LPERR11G05730.2"/>
    <property type="gene ID" value="LPERR11G05730"/>
</dbReference>
<dbReference type="Proteomes" id="UP000032180">
    <property type="component" value="Chromosome 11"/>
</dbReference>
<dbReference type="EnsemblPlants" id="LPERR11G05730.2">
    <property type="protein sequence ID" value="LPERR11G05730.2"/>
    <property type="gene ID" value="LPERR11G05730"/>
</dbReference>
<evidence type="ECO:0000256" key="1">
    <source>
        <dbReference type="SAM" id="MobiDB-lite"/>
    </source>
</evidence>
<feature type="compositionally biased region" description="Basic and acidic residues" evidence="1">
    <location>
        <begin position="20"/>
        <end position="30"/>
    </location>
</feature>
<protein>
    <submittedName>
        <fullName evidence="2">Uncharacterized protein</fullName>
    </submittedName>
</protein>
<reference evidence="2 3" key="2">
    <citation type="submission" date="2013-12" db="EMBL/GenBank/DDBJ databases">
        <authorList>
            <person name="Yu Y."/>
            <person name="Lee S."/>
            <person name="de Baynast K."/>
            <person name="Wissotski M."/>
            <person name="Liu L."/>
            <person name="Talag J."/>
            <person name="Goicoechea J."/>
            <person name="Angelova A."/>
            <person name="Jetty R."/>
            <person name="Kudrna D."/>
            <person name="Golser W."/>
            <person name="Rivera L."/>
            <person name="Zhang J."/>
            <person name="Wing R."/>
        </authorList>
    </citation>
    <scope>NUCLEOTIDE SEQUENCE</scope>
</reference>
<name>A0A0D9XQ85_9ORYZ</name>
<feature type="compositionally biased region" description="Basic and acidic residues" evidence="1">
    <location>
        <begin position="65"/>
        <end position="77"/>
    </location>
</feature>
<proteinExistence type="predicted"/>
<evidence type="ECO:0000313" key="3">
    <source>
        <dbReference type="Proteomes" id="UP000032180"/>
    </source>
</evidence>
<feature type="region of interest" description="Disordered" evidence="1">
    <location>
        <begin position="1"/>
        <end position="117"/>
    </location>
</feature>
<dbReference type="AlphaFoldDB" id="A0A0D9XQ85"/>
<feature type="compositionally biased region" description="Basic and acidic residues" evidence="1">
    <location>
        <begin position="88"/>
        <end position="97"/>
    </location>
</feature>
<accession>A0A0D9XQ85</accession>
<sequence>MANAEKKGKRQMPEEDELNEYERQRQEQIRANKKKLQSLNVDSLLRSIVAPQPPKKKAKTTSGRTVEKSAADRERHNLRPRPIASVDHGGEAERDASVHGSEGLIAETSSEPKKKVRGITRKDDIWKRQNKAKLKVELNEFGQPVGGNSSPFANFSKLNSKLFQNWTSLQIPPKNILYKAQKDSDQTRWSVADGCDEANLINYYRHSFLQVYQTCPKLSKYQTY</sequence>
<organism evidence="2 3">
    <name type="scientific">Leersia perrieri</name>
    <dbReference type="NCBI Taxonomy" id="77586"/>
    <lineage>
        <taxon>Eukaryota</taxon>
        <taxon>Viridiplantae</taxon>
        <taxon>Streptophyta</taxon>
        <taxon>Embryophyta</taxon>
        <taxon>Tracheophyta</taxon>
        <taxon>Spermatophyta</taxon>
        <taxon>Magnoliopsida</taxon>
        <taxon>Liliopsida</taxon>
        <taxon>Poales</taxon>
        <taxon>Poaceae</taxon>
        <taxon>BOP clade</taxon>
        <taxon>Oryzoideae</taxon>
        <taxon>Oryzeae</taxon>
        <taxon>Oryzinae</taxon>
        <taxon>Leersia</taxon>
    </lineage>
</organism>
<dbReference type="HOGENOM" id="CLU_1236613_0_0_1"/>
<dbReference type="EnsemblPlants" id="LPERR11G05730.1">
    <property type="protein sequence ID" value="LPERR11G05730.1"/>
    <property type="gene ID" value="LPERR11G05730"/>
</dbReference>
<dbReference type="EnsemblPlants" id="LPERR11G05730.3">
    <property type="protein sequence ID" value="LPERR11G05730.3"/>
    <property type="gene ID" value="LPERR11G05730"/>
</dbReference>
<dbReference type="Gramene" id="LPERR11G05730.3">
    <property type="protein sequence ID" value="LPERR11G05730.3"/>
    <property type="gene ID" value="LPERR11G05730"/>
</dbReference>
<reference evidence="2 3" key="1">
    <citation type="submission" date="2012-08" db="EMBL/GenBank/DDBJ databases">
        <title>Oryza genome evolution.</title>
        <authorList>
            <person name="Wing R.A."/>
        </authorList>
    </citation>
    <scope>NUCLEOTIDE SEQUENCE</scope>
</reference>